<reference evidence="4 5" key="1">
    <citation type="journal article" date="2013" name="BMC Genomics">
        <title>The genome and transcriptome of the pine saprophyte Ophiostoma piceae, and a comparison with the bark beetle-associated pine pathogen Grosmannia clavigera.</title>
        <authorList>
            <person name="Haridas S."/>
            <person name="Wang Y."/>
            <person name="Lim L."/>
            <person name="Massoumi Alamouti S."/>
            <person name="Jackman S."/>
            <person name="Docking R."/>
            <person name="Robertson G."/>
            <person name="Birol I."/>
            <person name="Bohlmann J."/>
            <person name="Breuil C."/>
        </authorList>
    </citation>
    <scope>NUCLEOTIDE SEQUENCE [LARGE SCALE GENOMIC DNA]</scope>
    <source>
        <strain evidence="4 5">UAMH 11346</strain>
    </source>
</reference>
<organism evidence="4 5">
    <name type="scientific">Ophiostoma piceae (strain UAMH 11346)</name>
    <name type="common">Sap stain fungus</name>
    <dbReference type="NCBI Taxonomy" id="1262450"/>
    <lineage>
        <taxon>Eukaryota</taxon>
        <taxon>Fungi</taxon>
        <taxon>Dikarya</taxon>
        <taxon>Ascomycota</taxon>
        <taxon>Pezizomycotina</taxon>
        <taxon>Sordariomycetes</taxon>
        <taxon>Sordariomycetidae</taxon>
        <taxon>Ophiostomatales</taxon>
        <taxon>Ophiostomataceae</taxon>
        <taxon>Ophiostoma</taxon>
    </lineage>
</organism>
<sequence>MLAETFTLLLAVAGQATAAFTIGHLAMHSYVETEATAGLKHDNSASQGKLRVVATRTLGDLTYTYLSAEFTAESATDSPGEAMPLTASSPTSIVTATATETHHVTLTTTITRTLMVNTTQPAAHTLPTRKTGDLPFHIHGGGDYTSITFYGGYGTPTTSNTQTTPTTEAPYAHSIDTTQLRSTSAAESTTAPTTASAPSTTSLVSSVYFSTVPTSTSSSSTTHSTPSSPLVSLASSSLSATSTETESATTLSGLTVPAETATATESPKAAETHGRSGGSRAKVAVNTLLLCMALVYLFVLC</sequence>
<keyword evidence="2" id="KW-0812">Transmembrane</keyword>
<keyword evidence="5" id="KW-1185">Reference proteome</keyword>
<feature type="chain" id="PRO_5004508289" evidence="3">
    <location>
        <begin position="19"/>
        <end position="301"/>
    </location>
</feature>
<evidence type="ECO:0000256" key="2">
    <source>
        <dbReference type="SAM" id="Phobius"/>
    </source>
</evidence>
<dbReference type="Proteomes" id="UP000016923">
    <property type="component" value="Unassembled WGS sequence"/>
</dbReference>
<evidence type="ECO:0000313" key="5">
    <source>
        <dbReference type="Proteomes" id="UP000016923"/>
    </source>
</evidence>
<dbReference type="VEuPathDB" id="FungiDB:F503_05825"/>
<keyword evidence="2" id="KW-1133">Transmembrane helix</keyword>
<keyword evidence="2" id="KW-0472">Membrane</keyword>
<accession>S3DB19</accession>
<name>S3DB19_OPHP1</name>
<feature type="compositionally biased region" description="Low complexity" evidence="1">
    <location>
        <begin position="241"/>
        <end position="255"/>
    </location>
</feature>
<feature type="signal peptide" evidence="3">
    <location>
        <begin position="1"/>
        <end position="18"/>
    </location>
</feature>
<feature type="region of interest" description="Disordered" evidence="1">
    <location>
        <begin position="241"/>
        <end position="278"/>
    </location>
</feature>
<protein>
    <submittedName>
        <fullName evidence="4">Uncharacterized protein</fullName>
    </submittedName>
</protein>
<evidence type="ECO:0000256" key="3">
    <source>
        <dbReference type="SAM" id="SignalP"/>
    </source>
</evidence>
<keyword evidence="3" id="KW-0732">Signal</keyword>
<dbReference type="EMBL" id="KE148146">
    <property type="protein sequence ID" value="EPE10730.1"/>
    <property type="molecule type" value="Genomic_DNA"/>
</dbReference>
<dbReference type="HOGENOM" id="CLU_924682_0_0_1"/>
<dbReference type="AlphaFoldDB" id="S3DB19"/>
<feature type="transmembrane region" description="Helical" evidence="2">
    <location>
        <begin position="283"/>
        <end position="300"/>
    </location>
</feature>
<feature type="compositionally biased region" description="Low complexity" evidence="1">
    <location>
        <begin position="182"/>
        <end position="198"/>
    </location>
</feature>
<evidence type="ECO:0000256" key="1">
    <source>
        <dbReference type="SAM" id="MobiDB-lite"/>
    </source>
</evidence>
<gene>
    <name evidence="4" type="ORF">F503_05825</name>
</gene>
<evidence type="ECO:0000313" key="4">
    <source>
        <dbReference type="EMBL" id="EPE10730.1"/>
    </source>
</evidence>
<feature type="region of interest" description="Disordered" evidence="1">
    <location>
        <begin position="179"/>
        <end position="198"/>
    </location>
</feature>
<proteinExistence type="predicted"/>